<sequence>MHNEFISKKIPLNPLPKISLFSNTCQHTIFSYAPQQAQRNNYTNQLPFNLPI</sequence>
<evidence type="ECO:0000313" key="2">
    <source>
        <dbReference type="Proteomes" id="UP000643672"/>
    </source>
</evidence>
<gene>
    <name evidence="1" type="ORF">THERMOS_1599</name>
</gene>
<comment type="caution">
    <text evidence="1">The sequence shown here is derived from an EMBL/GenBank/DDBJ whole genome shotgun (WGS) entry which is preliminary data.</text>
</comment>
<name>A0A8H8XD48_9GAMM</name>
<dbReference type="Proteomes" id="UP000643672">
    <property type="component" value="Unassembled WGS sequence"/>
</dbReference>
<accession>A0A8H8XD48</accession>
<keyword evidence="2" id="KW-1185">Reference proteome</keyword>
<proteinExistence type="predicted"/>
<protein>
    <submittedName>
        <fullName evidence="1">Uncharacterized protein</fullName>
    </submittedName>
</protein>
<evidence type="ECO:0000313" key="1">
    <source>
        <dbReference type="EMBL" id="CAB5502420.1"/>
    </source>
</evidence>
<dbReference type="EMBL" id="CAESAQ020000076">
    <property type="protein sequence ID" value="CAB5502420.1"/>
    <property type="molecule type" value="Genomic_DNA"/>
</dbReference>
<organism evidence="1 2">
    <name type="scientific">Bathymodiolus thermophilus thioautotrophic gill symbiont</name>
    <dbReference type="NCBI Taxonomy" id="2360"/>
    <lineage>
        <taxon>Bacteria</taxon>
        <taxon>Pseudomonadati</taxon>
        <taxon>Pseudomonadota</taxon>
        <taxon>Gammaproteobacteria</taxon>
        <taxon>sulfur-oxidizing symbionts</taxon>
    </lineage>
</organism>
<reference evidence="1 2" key="1">
    <citation type="submission" date="2020-05" db="EMBL/GenBank/DDBJ databases">
        <authorList>
            <person name="Petersen J."/>
            <person name="Sayavedra L."/>
        </authorList>
    </citation>
    <scope>NUCLEOTIDE SEQUENCE [LARGE SCALE GENOMIC DNA]</scope>
    <source>
        <strain evidence="1">B thermophilus SOXS</strain>
    </source>
</reference>
<dbReference type="AlphaFoldDB" id="A0A8H8XD48"/>